<organism evidence="1 2">
    <name type="scientific">Tetranychus urticae</name>
    <name type="common">Two-spotted spider mite</name>
    <dbReference type="NCBI Taxonomy" id="32264"/>
    <lineage>
        <taxon>Eukaryota</taxon>
        <taxon>Metazoa</taxon>
        <taxon>Ecdysozoa</taxon>
        <taxon>Arthropoda</taxon>
        <taxon>Chelicerata</taxon>
        <taxon>Arachnida</taxon>
        <taxon>Acari</taxon>
        <taxon>Acariformes</taxon>
        <taxon>Trombidiformes</taxon>
        <taxon>Prostigmata</taxon>
        <taxon>Eleutherengona</taxon>
        <taxon>Raphignathae</taxon>
        <taxon>Tetranychoidea</taxon>
        <taxon>Tetranychidae</taxon>
        <taxon>Tetranychus</taxon>
    </lineage>
</organism>
<protein>
    <submittedName>
        <fullName evidence="1">Uncharacterized protein</fullName>
    </submittedName>
</protein>
<dbReference type="HOGENOM" id="CLU_2099955_0_0_1"/>
<proteinExistence type="predicted"/>
<evidence type="ECO:0000313" key="1">
    <source>
        <dbReference type="EnsemblMetazoa" id="tetur11g02860.1"/>
    </source>
</evidence>
<dbReference type="AlphaFoldDB" id="T1KH25"/>
<dbReference type="EMBL" id="CAEY01000073">
    <property type="status" value="NOT_ANNOTATED_CDS"/>
    <property type="molecule type" value="Genomic_DNA"/>
</dbReference>
<evidence type="ECO:0000313" key="2">
    <source>
        <dbReference type="Proteomes" id="UP000015104"/>
    </source>
</evidence>
<reference evidence="1" key="2">
    <citation type="submission" date="2015-06" db="UniProtKB">
        <authorList>
            <consortium name="EnsemblMetazoa"/>
        </authorList>
    </citation>
    <scope>IDENTIFICATION</scope>
</reference>
<name>T1KH25_TETUR</name>
<keyword evidence="2" id="KW-1185">Reference proteome</keyword>
<reference evidence="2" key="1">
    <citation type="submission" date="2011-08" db="EMBL/GenBank/DDBJ databases">
        <authorList>
            <person name="Rombauts S."/>
        </authorList>
    </citation>
    <scope>NUCLEOTIDE SEQUENCE</scope>
    <source>
        <strain evidence="2">London</strain>
    </source>
</reference>
<accession>T1KH25</accession>
<dbReference type="EnsemblMetazoa" id="tetur11g02860.1">
    <property type="protein sequence ID" value="tetur11g02860.1"/>
    <property type="gene ID" value="tetur11g02860"/>
</dbReference>
<sequence length="136" mass="15209">MLIPQQISIITVLFLSHCTFIVWSVSLTRSVSSESTSSNVNKTDKFVTLVDSKAENTDLSQPTEARTFSSSLIVTPKSPKNANSSIQDKYNKTEWPKIDKVEPRFFPCLLCFKYGKYSGSPLESYLPCFPSNSQSP</sequence>
<dbReference type="Proteomes" id="UP000015104">
    <property type="component" value="Unassembled WGS sequence"/>
</dbReference>